<keyword evidence="3 4" id="KW-0067">ATP-binding</keyword>
<gene>
    <name evidence="6" type="ORF">NDK47_21035</name>
</gene>
<evidence type="ECO:0000256" key="3">
    <source>
        <dbReference type="ARBA" id="ARBA00022840"/>
    </source>
</evidence>
<dbReference type="RefSeq" id="WP_251871715.1">
    <property type="nucleotide sequence ID" value="NZ_CP098755.1"/>
</dbReference>
<keyword evidence="1" id="KW-0436">Ligase</keyword>
<dbReference type="PANTHER" id="PTHR43585:SF2">
    <property type="entry name" value="ATP-GRASP ENZYME FSQD"/>
    <property type="match status" value="1"/>
</dbReference>
<dbReference type="Proteomes" id="UP001056500">
    <property type="component" value="Chromosome"/>
</dbReference>
<organism evidence="6 7">
    <name type="scientific">Brevibacillus ruminantium</name>
    <dbReference type="NCBI Taxonomy" id="2950604"/>
    <lineage>
        <taxon>Bacteria</taxon>
        <taxon>Bacillati</taxon>
        <taxon>Bacillota</taxon>
        <taxon>Bacilli</taxon>
        <taxon>Bacillales</taxon>
        <taxon>Paenibacillaceae</taxon>
        <taxon>Brevibacillus</taxon>
    </lineage>
</organism>
<proteinExistence type="predicted"/>
<reference evidence="6" key="1">
    <citation type="submission" date="2022-06" db="EMBL/GenBank/DDBJ databases">
        <title>Genome sequencing of Brevibacillus sp. BB3-R1.</title>
        <authorList>
            <person name="Heo J."/>
            <person name="Lee D."/>
            <person name="Won M."/>
            <person name="Han B.-H."/>
            <person name="Hong S.-B."/>
            <person name="Kwon S.-W."/>
        </authorList>
    </citation>
    <scope>NUCLEOTIDE SEQUENCE</scope>
    <source>
        <strain evidence="6">BB3-R1</strain>
    </source>
</reference>
<dbReference type="PROSITE" id="PS50975">
    <property type="entry name" value="ATP_GRASP"/>
    <property type="match status" value="1"/>
</dbReference>
<dbReference type="Gene3D" id="3.40.50.20">
    <property type="match status" value="1"/>
</dbReference>
<dbReference type="Pfam" id="PF13535">
    <property type="entry name" value="ATP-grasp_4"/>
    <property type="match status" value="1"/>
</dbReference>
<name>A0ABY4WBQ0_9BACL</name>
<evidence type="ECO:0000313" key="7">
    <source>
        <dbReference type="Proteomes" id="UP001056500"/>
    </source>
</evidence>
<evidence type="ECO:0000256" key="1">
    <source>
        <dbReference type="ARBA" id="ARBA00022598"/>
    </source>
</evidence>
<keyword evidence="2 4" id="KW-0547">Nucleotide-binding</keyword>
<dbReference type="PANTHER" id="PTHR43585">
    <property type="entry name" value="FUMIPYRROLE BIOSYNTHESIS PROTEIN C"/>
    <property type="match status" value="1"/>
</dbReference>
<evidence type="ECO:0000259" key="5">
    <source>
        <dbReference type="PROSITE" id="PS50975"/>
    </source>
</evidence>
<dbReference type="Pfam" id="PF18130">
    <property type="entry name" value="ATPgrasp_N"/>
    <property type="match status" value="1"/>
</dbReference>
<dbReference type="InterPro" id="IPR011761">
    <property type="entry name" value="ATP-grasp"/>
</dbReference>
<evidence type="ECO:0000313" key="6">
    <source>
        <dbReference type="EMBL" id="USG64603.1"/>
    </source>
</evidence>
<dbReference type="SUPFAM" id="SSF56059">
    <property type="entry name" value="Glutathione synthetase ATP-binding domain-like"/>
    <property type="match status" value="1"/>
</dbReference>
<dbReference type="EMBL" id="CP098755">
    <property type="protein sequence ID" value="USG64603.1"/>
    <property type="molecule type" value="Genomic_DNA"/>
</dbReference>
<evidence type="ECO:0000256" key="2">
    <source>
        <dbReference type="ARBA" id="ARBA00022741"/>
    </source>
</evidence>
<keyword evidence="7" id="KW-1185">Reference proteome</keyword>
<dbReference type="Pfam" id="PF18603">
    <property type="entry name" value="LAL_C2"/>
    <property type="match status" value="1"/>
</dbReference>
<sequence>MKRHVLIIEPISSGDGLPKAAKELNCHVTALALNTGFVKISPECLSNIDTLIEMNVSDERELEQTIMNVNEKHPIDAILSGFEYFVPHANRIAAKLGLPSNRLDWVEATRYKHLMYENFSQFHLPCPKTYIVHQAAEAYEAASIVGFPCIIKPSDGIGSSNVYKVWNAEELDEKLSIIQNRPLEEDWQFAMSQTVLIQEFIDGEEISVETIVRNGEITFQNVTDKIVTNGPCFVELGHLVPSKKDPLIIDRILTVTRLLHQSLGIRFGATHVEMRIVNGQPIVIEVAARLPGGNIPSIIQQSKGIDLWKETVASYLDLPMEYTPDHPKGVCIRFLTTEKAGSFQIEGVDRIKDRPHLLKYSVKTCPFETSGRIENYADRYGYVITSGKDAEEALAEAEFCISHLKWVEFVKSGAVENESE</sequence>
<protein>
    <submittedName>
        <fullName evidence="6">ATP-grasp domain-containing protein</fullName>
    </submittedName>
</protein>
<accession>A0ABY4WBQ0</accession>
<feature type="domain" description="ATP-grasp" evidence="5">
    <location>
        <begin position="116"/>
        <end position="316"/>
    </location>
</feature>
<dbReference type="InterPro" id="IPR041472">
    <property type="entry name" value="BL00235/CARNS1_N"/>
</dbReference>
<evidence type="ECO:0000256" key="4">
    <source>
        <dbReference type="PROSITE-ProRule" id="PRU00409"/>
    </source>
</evidence>
<dbReference type="InterPro" id="IPR040570">
    <property type="entry name" value="LAL_C2"/>
</dbReference>
<dbReference type="Gene3D" id="3.30.470.20">
    <property type="entry name" value="ATP-grasp fold, B domain"/>
    <property type="match status" value="1"/>
</dbReference>
<dbReference type="InterPro" id="IPR052032">
    <property type="entry name" value="ATP-dep_AA_Ligase"/>
</dbReference>